<comment type="caution">
    <text evidence="9">The sequence shown here is derived from an EMBL/GenBank/DDBJ whole genome shotgun (WGS) entry which is preliminary data.</text>
</comment>
<comment type="similarity">
    <text evidence="7">Belongs to the binding-protein-dependent transport system permease family.</text>
</comment>
<dbReference type="RefSeq" id="WP_004631069.1">
    <property type="nucleotide sequence ID" value="NZ_AORV01000078.1"/>
</dbReference>
<comment type="subcellular location">
    <subcellularLocation>
        <location evidence="1 7">Cell membrane</location>
        <topology evidence="1 7">Multi-pass membrane protein</topology>
    </subcellularLocation>
</comment>
<proteinExistence type="inferred from homology"/>
<evidence type="ECO:0000313" key="9">
    <source>
        <dbReference type="EMBL" id="EMS68977.1"/>
    </source>
</evidence>
<evidence type="ECO:0000313" key="10">
    <source>
        <dbReference type="Proteomes" id="UP000014155"/>
    </source>
</evidence>
<dbReference type="EMBL" id="AORV01000078">
    <property type="protein sequence ID" value="EMS68977.1"/>
    <property type="molecule type" value="Genomic_DNA"/>
</dbReference>
<dbReference type="PROSITE" id="PS50928">
    <property type="entry name" value="ABC_TM1"/>
    <property type="match status" value="1"/>
</dbReference>
<dbReference type="PANTHER" id="PTHR43744:SF8">
    <property type="entry name" value="SN-GLYCEROL-3-PHOSPHATE TRANSPORT SYSTEM PERMEASE PROTEIN UGPE"/>
    <property type="match status" value="1"/>
</dbReference>
<dbReference type="PATRIC" id="fig|1195236.3.peg.5594"/>
<dbReference type="GO" id="GO:0055085">
    <property type="term" value="P:transmembrane transport"/>
    <property type="evidence" value="ECO:0007669"/>
    <property type="project" value="InterPro"/>
</dbReference>
<keyword evidence="10" id="KW-1185">Reference proteome</keyword>
<evidence type="ECO:0000256" key="1">
    <source>
        <dbReference type="ARBA" id="ARBA00004651"/>
    </source>
</evidence>
<dbReference type="InterPro" id="IPR000515">
    <property type="entry name" value="MetI-like"/>
</dbReference>
<gene>
    <name evidence="9" type="ORF">CTER_5453</name>
</gene>
<dbReference type="eggNOG" id="COG0395">
    <property type="taxonomic scope" value="Bacteria"/>
</dbReference>
<organism evidence="9 10">
    <name type="scientific">Ruminiclostridium cellobioparum subsp. termitidis CT1112</name>
    <dbReference type="NCBI Taxonomy" id="1195236"/>
    <lineage>
        <taxon>Bacteria</taxon>
        <taxon>Bacillati</taxon>
        <taxon>Bacillota</taxon>
        <taxon>Clostridia</taxon>
        <taxon>Eubacteriales</taxon>
        <taxon>Oscillospiraceae</taxon>
        <taxon>Ruminiclostridium</taxon>
    </lineage>
</organism>
<evidence type="ECO:0000259" key="8">
    <source>
        <dbReference type="PROSITE" id="PS50928"/>
    </source>
</evidence>
<evidence type="ECO:0000256" key="4">
    <source>
        <dbReference type="ARBA" id="ARBA00022692"/>
    </source>
</evidence>
<sequence length="291" mass="33165">MKKQAQNITIVFILNLFAFIFTFPMFFTVLNSFMSNEEIEDRYSVTAAINYDPPNIADNHFMNIGLIPDEVTIKQYYIVLIEKTQYLVMFWNSIKIVLPVICGQIIVSCMAAYSFSILKFRGKDSLFFIYIVVMLMPFQVTLVPNYIIAAKLHLVGSYLSIIFPGIFNTFGVFLLRQYISYIPNTYTEAAKIDGAGCWNIFANIIVPMSKTGIAALAILTFIDNWNMVEQPLIFIKDVLKEPLSIYLSALNEKEKGVAFAASVFYMLPMLLSFLYWEDHLVEGIELSGIKA</sequence>
<feature type="transmembrane region" description="Helical" evidence="7">
    <location>
        <begin position="257"/>
        <end position="276"/>
    </location>
</feature>
<protein>
    <submittedName>
        <fullName evidence="9">ABC-type sugar transport system, permease component</fullName>
    </submittedName>
</protein>
<feature type="transmembrane region" description="Helical" evidence="7">
    <location>
        <begin position="12"/>
        <end position="34"/>
    </location>
</feature>
<dbReference type="Gene3D" id="1.10.3720.10">
    <property type="entry name" value="MetI-like"/>
    <property type="match status" value="1"/>
</dbReference>
<evidence type="ECO:0000256" key="5">
    <source>
        <dbReference type="ARBA" id="ARBA00022989"/>
    </source>
</evidence>
<keyword evidence="2 7" id="KW-0813">Transport</keyword>
<dbReference type="STRING" id="1195236.CTER_5453"/>
<dbReference type="GO" id="GO:0005886">
    <property type="term" value="C:plasma membrane"/>
    <property type="evidence" value="ECO:0007669"/>
    <property type="project" value="UniProtKB-SubCell"/>
</dbReference>
<accession>S0FF45</accession>
<feature type="transmembrane region" description="Helical" evidence="7">
    <location>
        <begin position="127"/>
        <end position="149"/>
    </location>
</feature>
<feature type="transmembrane region" description="Helical" evidence="7">
    <location>
        <begin position="96"/>
        <end position="115"/>
    </location>
</feature>
<dbReference type="InterPro" id="IPR035906">
    <property type="entry name" value="MetI-like_sf"/>
</dbReference>
<dbReference type="Pfam" id="PF00528">
    <property type="entry name" value="BPD_transp_1"/>
    <property type="match status" value="1"/>
</dbReference>
<feature type="transmembrane region" description="Helical" evidence="7">
    <location>
        <begin position="155"/>
        <end position="175"/>
    </location>
</feature>
<dbReference type="Proteomes" id="UP000014155">
    <property type="component" value="Unassembled WGS sequence"/>
</dbReference>
<keyword evidence="6 7" id="KW-0472">Membrane</keyword>
<keyword evidence="3" id="KW-1003">Cell membrane</keyword>
<evidence type="ECO:0000256" key="2">
    <source>
        <dbReference type="ARBA" id="ARBA00022448"/>
    </source>
</evidence>
<evidence type="ECO:0000256" key="3">
    <source>
        <dbReference type="ARBA" id="ARBA00022475"/>
    </source>
</evidence>
<reference evidence="9 10" key="1">
    <citation type="journal article" date="2013" name="Genome Announc.">
        <title>Draft Genome Sequence of the Cellulolytic, Mesophilic, Anaerobic Bacterium Clostridium termitidis Strain CT1112 (DSM 5398).</title>
        <authorList>
            <person name="Lal S."/>
            <person name="Ramachandran U."/>
            <person name="Zhang X."/>
            <person name="Munir R."/>
            <person name="Sparling R."/>
            <person name="Levin D.B."/>
        </authorList>
    </citation>
    <scope>NUCLEOTIDE SEQUENCE [LARGE SCALE GENOMIC DNA]</scope>
    <source>
        <strain evidence="9 10">CT1112</strain>
    </source>
</reference>
<dbReference type="PANTHER" id="PTHR43744">
    <property type="entry name" value="ABC TRANSPORTER PERMEASE PROTEIN MG189-RELATED-RELATED"/>
    <property type="match status" value="1"/>
</dbReference>
<keyword evidence="4 7" id="KW-0812">Transmembrane</keyword>
<keyword evidence="9" id="KW-0762">Sugar transport</keyword>
<feature type="domain" description="ABC transmembrane type-1" evidence="8">
    <location>
        <begin position="90"/>
        <end position="276"/>
    </location>
</feature>
<name>S0FF45_RUMCE</name>
<dbReference type="AlphaFoldDB" id="S0FF45"/>
<keyword evidence="5 7" id="KW-1133">Transmembrane helix</keyword>
<dbReference type="SUPFAM" id="SSF161098">
    <property type="entry name" value="MetI-like"/>
    <property type="match status" value="1"/>
</dbReference>
<evidence type="ECO:0000256" key="7">
    <source>
        <dbReference type="RuleBase" id="RU363032"/>
    </source>
</evidence>
<evidence type="ECO:0000256" key="6">
    <source>
        <dbReference type="ARBA" id="ARBA00023136"/>
    </source>
</evidence>
<dbReference type="CDD" id="cd06261">
    <property type="entry name" value="TM_PBP2"/>
    <property type="match status" value="1"/>
</dbReference>